<feature type="domain" description="CBS" evidence="5">
    <location>
        <begin position="143"/>
        <end position="203"/>
    </location>
</feature>
<gene>
    <name evidence="6" type="primary">tlyC_2</name>
    <name evidence="6" type="ORF">NF27_IN00450</name>
</gene>
<evidence type="ECO:0000313" key="6">
    <source>
        <dbReference type="EMBL" id="KIE04304.1"/>
    </source>
</evidence>
<dbReference type="SMART" id="SM01091">
    <property type="entry name" value="CorC_HlyC"/>
    <property type="match status" value="1"/>
</dbReference>
<sequence length="294" mass="34366">MRIYMNEMKIKDEHPGKNNHRLTFKYFMFLLAKIIKPKMITLEESVNELIKEHDLQDTINSEEKVMLQNFVDFKDLKAYEVMIPRTFIIGITENATFEELKQKFIEEEHTRIPVFRENLDEIIGFVHMKDFILFVGKEDEFKMEKVLRELIYVPRSMKLVDLLTKMRQARIHIAIVLDEYGGTEGLVTIEDLVEEIVGDIRDEHDDSEEPELVKVEGGTITVDGKARIEEIEEKFKVDLAKDEDDFETFGGFILAYLGKIPAIGEKFDHPSGLRIEIIDADKRKIKKAKVRIKD</sequence>
<protein>
    <submittedName>
        <fullName evidence="6">Hemolysin C</fullName>
    </submittedName>
</protein>
<dbReference type="Pfam" id="PF00571">
    <property type="entry name" value="CBS"/>
    <property type="match status" value="2"/>
</dbReference>
<comment type="similarity">
    <text evidence="1">Belongs to the UPF0053 family. Hemolysin C subfamily.</text>
</comment>
<dbReference type="Proteomes" id="UP000031258">
    <property type="component" value="Unassembled WGS sequence"/>
</dbReference>
<dbReference type="InterPro" id="IPR046342">
    <property type="entry name" value="CBS_dom_sf"/>
</dbReference>
<comment type="caution">
    <text evidence="6">The sequence shown here is derived from an EMBL/GenBank/DDBJ whole genome shotgun (WGS) entry which is preliminary data.</text>
</comment>
<dbReference type="GO" id="GO:0005886">
    <property type="term" value="C:plasma membrane"/>
    <property type="evidence" value="ECO:0007669"/>
    <property type="project" value="TreeGrafter"/>
</dbReference>
<dbReference type="Pfam" id="PF03471">
    <property type="entry name" value="CorC_HlyC"/>
    <property type="match status" value="1"/>
</dbReference>
<dbReference type="Gene3D" id="3.10.580.10">
    <property type="entry name" value="CBS-domain"/>
    <property type="match status" value="1"/>
</dbReference>
<proteinExistence type="inferred from homology"/>
<keyword evidence="2" id="KW-0677">Repeat</keyword>
<keyword evidence="3 4" id="KW-0129">CBS domain</keyword>
<reference evidence="6 7" key="1">
    <citation type="submission" date="2014-11" db="EMBL/GenBank/DDBJ databases">
        <title>A Rickettsiales Symbiont of Amoebae With Ancient Features.</title>
        <authorList>
            <person name="Schulz F."/>
            <person name="Martijn J."/>
            <person name="Wascher F."/>
            <person name="Kostanjsek R."/>
            <person name="Ettema T.J."/>
            <person name="Horn M."/>
        </authorList>
    </citation>
    <scope>NUCLEOTIDE SEQUENCE [LARGE SCALE GENOMIC DNA]</scope>
    <source>
        <strain evidence="6 7">UWC36</strain>
    </source>
</reference>
<feature type="domain" description="CBS" evidence="5">
    <location>
        <begin position="82"/>
        <end position="141"/>
    </location>
</feature>
<accession>A0A0C1QFG4</accession>
<dbReference type="PATRIC" id="fig|86105.3.peg.1846"/>
<evidence type="ECO:0000313" key="7">
    <source>
        <dbReference type="Proteomes" id="UP000031258"/>
    </source>
</evidence>
<dbReference type="InterPro" id="IPR016169">
    <property type="entry name" value="FAD-bd_PCMH_sub2"/>
</dbReference>
<dbReference type="AlphaFoldDB" id="A0A0C1QFG4"/>
<dbReference type="InterPro" id="IPR036318">
    <property type="entry name" value="FAD-bd_PCMH-like_sf"/>
</dbReference>
<name>A0A0C1QFG4_9RICK</name>
<dbReference type="InterPro" id="IPR000644">
    <property type="entry name" value="CBS_dom"/>
</dbReference>
<dbReference type="SUPFAM" id="SSF56176">
    <property type="entry name" value="FAD-binding/transporter-associated domain-like"/>
    <property type="match status" value="1"/>
</dbReference>
<dbReference type="EMBL" id="JSWE01000206">
    <property type="protein sequence ID" value="KIE04304.1"/>
    <property type="molecule type" value="Genomic_DNA"/>
</dbReference>
<dbReference type="SMART" id="SM00116">
    <property type="entry name" value="CBS"/>
    <property type="match status" value="2"/>
</dbReference>
<evidence type="ECO:0000256" key="3">
    <source>
        <dbReference type="ARBA" id="ARBA00023122"/>
    </source>
</evidence>
<dbReference type="PANTHER" id="PTHR22777">
    <property type="entry name" value="HEMOLYSIN-RELATED"/>
    <property type="match status" value="1"/>
</dbReference>
<dbReference type="FunFam" id="3.10.580.10:FF:000002">
    <property type="entry name" value="Magnesium/cobalt efflux protein CorC"/>
    <property type="match status" value="1"/>
</dbReference>
<evidence type="ECO:0000256" key="4">
    <source>
        <dbReference type="PROSITE-ProRule" id="PRU00703"/>
    </source>
</evidence>
<dbReference type="Gene3D" id="3.30.465.10">
    <property type="match status" value="1"/>
</dbReference>
<dbReference type="PROSITE" id="PS51371">
    <property type="entry name" value="CBS"/>
    <property type="match status" value="2"/>
</dbReference>
<dbReference type="CDD" id="cd04590">
    <property type="entry name" value="CBS_pair_CorC_HlyC_assoc"/>
    <property type="match status" value="1"/>
</dbReference>
<keyword evidence="7" id="KW-1185">Reference proteome</keyword>
<dbReference type="GO" id="GO:0050660">
    <property type="term" value="F:flavin adenine dinucleotide binding"/>
    <property type="evidence" value="ECO:0007669"/>
    <property type="project" value="InterPro"/>
</dbReference>
<dbReference type="InterPro" id="IPR044751">
    <property type="entry name" value="Ion_transp-like_CBS"/>
</dbReference>
<organism evidence="6 7">
    <name type="scientific">Candidatus Jidaibacter acanthamoebae</name>
    <dbReference type="NCBI Taxonomy" id="86105"/>
    <lineage>
        <taxon>Bacteria</taxon>
        <taxon>Pseudomonadati</taxon>
        <taxon>Pseudomonadota</taxon>
        <taxon>Alphaproteobacteria</taxon>
        <taxon>Rickettsiales</taxon>
        <taxon>Candidatus Midichloriaceae</taxon>
        <taxon>Candidatus Jidaibacter</taxon>
    </lineage>
</organism>
<evidence type="ECO:0000256" key="2">
    <source>
        <dbReference type="ARBA" id="ARBA00022737"/>
    </source>
</evidence>
<dbReference type="SUPFAM" id="SSF54631">
    <property type="entry name" value="CBS-domain pair"/>
    <property type="match status" value="1"/>
</dbReference>
<evidence type="ECO:0000259" key="5">
    <source>
        <dbReference type="PROSITE" id="PS51371"/>
    </source>
</evidence>
<evidence type="ECO:0000256" key="1">
    <source>
        <dbReference type="ARBA" id="ARBA00006446"/>
    </source>
</evidence>
<dbReference type="InterPro" id="IPR005170">
    <property type="entry name" value="Transptr-assoc_dom"/>
</dbReference>
<dbReference type="STRING" id="86105.NF27_IN00450"/>
<dbReference type="PANTHER" id="PTHR22777:SF27">
    <property type="entry name" value="MAGNESIUM AND COBALT EFFLUX PROTEIN CORC"/>
    <property type="match status" value="1"/>
</dbReference>